<dbReference type="AlphaFoldDB" id="A0A420I1V6"/>
<feature type="region of interest" description="Disordered" evidence="6">
    <location>
        <begin position="391"/>
        <end position="426"/>
    </location>
</feature>
<dbReference type="PANTHER" id="PTHR13237:SF8">
    <property type="entry name" value="SOMETHING ABOUT SILENCING PROTEIN 10"/>
    <property type="match status" value="1"/>
</dbReference>
<feature type="region of interest" description="Disordered" evidence="6">
    <location>
        <begin position="1"/>
        <end position="137"/>
    </location>
</feature>
<gene>
    <name evidence="8" type="ORF">GcC1_137016</name>
</gene>
<feature type="coiled-coil region" evidence="5">
    <location>
        <begin position="144"/>
        <end position="171"/>
    </location>
</feature>
<protein>
    <submittedName>
        <fullName evidence="8">Uncharacterized protein C3B8.09</fullName>
    </submittedName>
</protein>
<feature type="region of interest" description="Disordered" evidence="6">
    <location>
        <begin position="563"/>
        <end position="585"/>
    </location>
</feature>
<keyword evidence="4" id="KW-0539">Nucleus</keyword>
<dbReference type="Proteomes" id="UP000285405">
    <property type="component" value="Unassembled WGS sequence"/>
</dbReference>
<feature type="compositionally biased region" description="Acidic residues" evidence="6">
    <location>
        <begin position="401"/>
        <end position="413"/>
    </location>
</feature>
<evidence type="ECO:0000256" key="2">
    <source>
        <dbReference type="ARBA" id="ARBA00010979"/>
    </source>
</evidence>
<evidence type="ECO:0000256" key="5">
    <source>
        <dbReference type="SAM" id="Coils"/>
    </source>
</evidence>
<reference evidence="8 9" key="1">
    <citation type="journal article" date="2018" name="BMC Genomics">
        <title>Comparative genome analyses reveal sequence features reflecting distinct modes of host-adaptation between dicot and monocot powdery mildew.</title>
        <authorList>
            <person name="Wu Y."/>
            <person name="Ma X."/>
            <person name="Pan Z."/>
            <person name="Kale S.D."/>
            <person name="Song Y."/>
            <person name="King H."/>
            <person name="Zhang Q."/>
            <person name="Presley C."/>
            <person name="Deng X."/>
            <person name="Wei C.I."/>
            <person name="Xiao S."/>
        </authorList>
    </citation>
    <scope>NUCLEOTIDE SEQUENCE [LARGE SCALE GENOMIC DNA]</scope>
    <source>
        <strain evidence="8">UCSC1</strain>
    </source>
</reference>
<evidence type="ECO:0000259" key="7">
    <source>
        <dbReference type="Pfam" id="PF09368"/>
    </source>
</evidence>
<dbReference type="InterPro" id="IPR018972">
    <property type="entry name" value="Sas10_C_dom"/>
</dbReference>
<dbReference type="Pfam" id="PF04000">
    <property type="entry name" value="Sas10_Utp3"/>
    <property type="match status" value="1"/>
</dbReference>
<evidence type="ECO:0000256" key="6">
    <source>
        <dbReference type="SAM" id="MobiDB-lite"/>
    </source>
</evidence>
<dbReference type="OrthoDB" id="1924577at2759"/>
<feature type="domain" description="Sas10 C-terminal" evidence="7">
    <location>
        <begin position="547"/>
        <end position="622"/>
    </location>
</feature>
<dbReference type="GO" id="GO:0032040">
    <property type="term" value="C:small-subunit processome"/>
    <property type="evidence" value="ECO:0007669"/>
    <property type="project" value="TreeGrafter"/>
</dbReference>
<evidence type="ECO:0000313" key="9">
    <source>
        <dbReference type="Proteomes" id="UP000285405"/>
    </source>
</evidence>
<dbReference type="GO" id="GO:0000462">
    <property type="term" value="P:maturation of SSU-rRNA from tricistronic rRNA transcript (SSU-rRNA, 5.8S rRNA, LSU-rRNA)"/>
    <property type="evidence" value="ECO:0007669"/>
    <property type="project" value="TreeGrafter"/>
</dbReference>
<feature type="compositionally biased region" description="Basic residues" evidence="6">
    <location>
        <begin position="564"/>
        <end position="580"/>
    </location>
</feature>
<keyword evidence="5" id="KW-0175">Coiled coil</keyword>
<dbReference type="Pfam" id="PF09368">
    <property type="entry name" value="Sas10"/>
    <property type="match status" value="1"/>
</dbReference>
<proteinExistence type="inferred from homology"/>
<sequence length="622" mass="70713">MMTINMASHSVIMGKKRKISSSDRKDRVGKKNISENGSIHHITTYEDVAGSEDEFHINRDKISFDDGPDSKKRKKWQDEDEGFELSDNEILGEPDSNDEEEFSEPARLLGDSVDENSIKNQAADEDVNEDTEGWGASKQDYYNHDQIETEADALEEEAESKRLQQMKLKKMSIADFGLNEDDWLDDSNIENNGDVVTEVLKEVEITADMQPDERLRVLQMRYPEFEPLANDLLELYPVLQQLQNEVETQSPLHNSNPQTVIKFRALSAYVGALTMYFAIFSSGNGSTGEAQASNPAELREHTVMDSLLQCRELWSKAKNLTTPLPDHSVESPISQIHEEPKKEKILKTEKKLRQPKRATNTAENVRKFDATEKEVQELNNLINANVKRVTKSNTKMKAANEESDGSDFGEEDSMDAKSASEKAHKKKSLRFYTSQITQKATKRMGAGRTAGGDEDVPYRERFRDRNIRLNAEAEKRGKNKDETTLYDHSDDDDMISKQVREEGNEFYDLVTRATQLKKDQKKTKNLMEAQAKAEGGWVRTVESEIGEDGKRAIGYVIEKNKGLAPKRKKDVRNPRVKKRKKFEEKKKKLASIRSIYKGGEERGGYGGEKTGIKTRLVKSIKL</sequence>
<dbReference type="InterPro" id="IPR007146">
    <property type="entry name" value="Sas10/Utp3/C1D"/>
</dbReference>
<keyword evidence="3" id="KW-0597">Phosphoprotein</keyword>
<evidence type="ECO:0000313" key="8">
    <source>
        <dbReference type="EMBL" id="RKF63660.1"/>
    </source>
</evidence>
<dbReference type="EMBL" id="MCBR01013776">
    <property type="protein sequence ID" value="RKF63660.1"/>
    <property type="molecule type" value="Genomic_DNA"/>
</dbReference>
<evidence type="ECO:0000256" key="1">
    <source>
        <dbReference type="ARBA" id="ARBA00004123"/>
    </source>
</evidence>
<organism evidence="8 9">
    <name type="scientific">Golovinomyces cichoracearum</name>
    <dbReference type="NCBI Taxonomy" id="62708"/>
    <lineage>
        <taxon>Eukaryota</taxon>
        <taxon>Fungi</taxon>
        <taxon>Dikarya</taxon>
        <taxon>Ascomycota</taxon>
        <taxon>Pezizomycotina</taxon>
        <taxon>Leotiomycetes</taxon>
        <taxon>Erysiphales</taxon>
        <taxon>Erysiphaceae</taxon>
        <taxon>Golovinomyces</taxon>
    </lineage>
</organism>
<evidence type="ECO:0000256" key="4">
    <source>
        <dbReference type="ARBA" id="ARBA00023242"/>
    </source>
</evidence>
<feature type="compositionally biased region" description="Basic and acidic residues" evidence="6">
    <location>
        <begin position="53"/>
        <end position="70"/>
    </location>
</feature>
<comment type="similarity">
    <text evidence="2">Belongs to the SAS10 family.</text>
</comment>
<feature type="compositionally biased region" description="Acidic residues" evidence="6">
    <location>
        <begin position="123"/>
        <end position="132"/>
    </location>
</feature>
<evidence type="ECO:0000256" key="3">
    <source>
        <dbReference type="ARBA" id="ARBA00022553"/>
    </source>
</evidence>
<accession>A0A420I1V6</accession>
<feature type="region of interest" description="Disordered" evidence="6">
    <location>
        <begin position="437"/>
        <end position="456"/>
    </location>
</feature>
<feature type="compositionally biased region" description="Acidic residues" evidence="6">
    <location>
        <begin position="78"/>
        <end position="103"/>
    </location>
</feature>
<comment type="caution">
    <text evidence="8">The sequence shown here is derived from an EMBL/GenBank/DDBJ whole genome shotgun (WGS) entry which is preliminary data.</text>
</comment>
<comment type="subcellular location">
    <subcellularLocation>
        <location evidence="1">Nucleus</location>
    </subcellularLocation>
</comment>
<dbReference type="PANTHER" id="PTHR13237">
    <property type="entry name" value="SOMETHING ABOUT SILENCING PROTEIN 10-RELATED"/>
    <property type="match status" value="1"/>
</dbReference>
<name>A0A420I1V6_9PEZI</name>